<name>A0ABY6B8W2_9GAMM</name>
<dbReference type="SUPFAM" id="SSF56954">
    <property type="entry name" value="Outer membrane efflux proteins (OEP)"/>
    <property type="match status" value="1"/>
</dbReference>
<evidence type="ECO:0000313" key="3">
    <source>
        <dbReference type="EMBL" id="UXI66114.1"/>
    </source>
</evidence>
<dbReference type="PANTHER" id="PTHR30203:SF24">
    <property type="entry name" value="BLR4935 PROTEIN"/>
    <property type="match status" value="1"/>
</dbReference>
<dbReference type="PANTHER" id="PTHR30203">
    <property type="entry name" value="OUTER MEMBRANE CATION EFFLUX PROTEIN"/>
    <property type="match status" value="1"/>
</dbReference>
<organism evidence="3 4">
    <name type="scientific">Tahibacter amnicola</name>
    <dbReference type="NCBI Taxonomy" id="2976241"/>
    <lineage>
        <taxon>Bacteria</taxon>
        <taxon>Pseudomonadati</taxon>
        <taxon>Pseudomonadota</taxon>
        <taxon>Gammaproteobacteria</taxon>
        <taxon>Lysobacterales</taxon>
        <taxon>Rhodanobacteraceae</taxon>
        <taxon>Tahibacter</taxon>
    </lineage>
</organism>
<proteinExistence type="inferred from homology"/>
<dbReference type="Gene3D" id="1.20.1600.10">
    <property type="entry name" value="Outer membrane efflux proteins (OEP)"/>
    <property type="match status" value="1"/>
</dbReference>
<feature type="chain" id="PRO_5046250624" evidence="2">
    <location>
        <begin position="30"/>
        <end position="440"/>
    </location>
</feature>
<protein>
    <submittedName>
        <fullName evidence="3">TolC family protein</fullName>
    </submittedName>
</protein>
<evidence type="ECO:0000256" key="2">
    <source>
        <dbReference type="SAM" id="SignalP"/>
    </source>
</evidence>
<keyword evidence="2" id="KW-0732">Signal</keyword>
<dbReference type="InterPro" id="IPR010131">
    <property type="entry name" value="MdtP/NodT-like"/>
</dbReference>
<comment type="similarity">
    <text evidence="1">Belongs to the outer membrane factor (OMF) (TC 1.B.17) family.</text>
</comment>
<dbReference type="Proteomes" id="UP001064632">
    <property type="component" value="Chromosome"/>
</dbReference>
<dbReference type="RefSeq" id="WP_261693100.1">
    <property type="nucleotide sequence ID" value="NZ_CP104694.1"/>
</dbReference>
<dbReference type="InterPro" id="IPR003423">
    <property type="entry name" value="OMP_efflux"/>
</dbReference>
<accession>A0ABY6B8W2</accession>
<reference evidence="3" key="1">
    <citation type="submission" date="2022-09" db="EMBL/GenBank/DDBJ databases">
        <title>Tahibacter sp. nov., isolated from a fresh water.</title>
        <authorList>
            <person name="Baek J.H."/>
            <person name="Lee J.K."/>
            <person name="Kim J.M."/>
            <person name="Jeon C.O."/>
        </authorList>
    </citation>
    <scope>NUCLEOTIDE SEQUENCE</scope>
    <source>
        <strain evidence="3">W38</strain>
    </source>
</reference>
<gene>
    <name evidence="3" type="ORF">N4264_15300</name>
</gene>
<sequence length="440" mass="47229">MDASLLHRRRWRRVVAGAWLLLATASAVADVGSAPASAVSEKTVLTLDQAIGRVVAVHPDLAIFRYTETGLRAAADTAAQRPALTVGATLENAFGTGAASGVHGAEFTLTLASVLERGGKRAARQALATSRIDALALTREAKRLDLLAEVARRYLDVVAAQAQVAIGDADVAQRARTVTAAAQRLKAGASPESARLTAEALQARAELERDRARANVTAARRRLVLLWGEREDSPIEVGGDPRALPALPAFATIAAQLERTPELQRFADETRIREARLQLARSARTPDLEWQVGVRRLQDGADWGLVGSVSMPLGSARRAEPDIRAATAEREALALERESSELTLYATLAQAYGQFAAGKAEVERSRDDLLPRLQRAEAAAERAYRAGALSYLEWAQVQSETTAARQQQLSAAIDAQRALIEIQRLTGEPLTADPDKEATP</sequence>
<evidence type="ECO:0000313" key="4">
    <source>
        <dbReference type="Proteomes" id="UP001064632"/>
    </source>
</evidence>
<feature type="signal peptide" evidence="2">
    <location>
        <begin position="1"/>
        <end position="29"/>
    </location>
</feature>
<evidence type="ECO:0000256" key="1">
    <source>
        <dbReference type="ARBA" id="ARBA00007613"/>
    </source>
</evidence>
<dbReference type="Pfam" id="PF02321">
    <property type="entry name" value="OEP"/>
    <property type="match status" value="2"/>
</dbReference>
<dbReference type="EMBL" id="CP104694">
    <property type="protein sequence ID" value="UXI66114.1"/>
    <property type="molecule type" value="Genomic_DNA"/>
</dbReference>
<keyword evidence="4" id="KW-1185">Reference proteome</keyword>